<dbReference type="Pfam" id="PF00231">
    <property type="entry name" value="ATP-synt"/>
    <property type="match status" value="1"/>
</dbReference>
<dbReference type="FunFam" id="3.40.1380.10:FF:000003">
    <property type="entry name" value="ATP synthase subunit gamma"/>
    <property type="match status" value="1"/>
</dbReference>
<dbReference type="OMA" id="MQITSAM"/>
<evidence type="ECO:0000256" key="4">
    <source>
        <dbReference type="ARBA" id="ARBA00022781"/>
    </source>
</evidence>
<comment type="similarity">
    <text evidence="2 11">Belongs to the ATPase gamma chain family.</text>
</comment>
<evidence type="ECO:0000256" key="6">
    <source>
        <dbReference type="ARBA" id="ARBA00023065"/>
    </source>
</evidence>
<organism evidence="12 13">
    <name type="scientific">Chondrus crispus</name>
    <name type="common">Carrageen Irish moss</name>
    <name type="synonym">Polymorpha crispa</name>
    <dbReference type="NCBI Taxonomy" id="2769"/>
    <lineage>
        <taxon>Eukaryota</taxon>
        <taxon>Rhodophyta</taxon>
        <taxon>Florideophyceae</taxon>
        <taxon>Rhodymeniophycidae</taxon>
        <taxon>Gigartinales</taxon>
        <taxon>Gigartinaceae</taxon>
        <taxon>Chondrus</taxon>
    </lineage>
</organism>
<evidence type="ECO:0000256" key="9">
    <source>
        <dbReference type="ARBA" id="ARBA00023196"/>
    </source>
</evidence>
<accession>R7QM25</accession>
<keyword evidence="13" id="KW-1185">Reference proteome</keyword>
<name>R7QM25_CHOCR</name>
<evidence type="ECO:0000313" key="12">
    <source>
        <dbReference type="EMBL" id="CDF39537.1"/>
    </source>
</evidence>
<dbReference type="Gramene" id="CDF39537">
    <property type="protein sequence ID" value="CDF39537"/>
    <property type="gene ID" value="CHC_T00008404001"/>
</dbReference>
<evidence type="ECO:0000256" key="5">
    <source>
        <dbReference type="ARBA" id="ARBA00022792"/>
    </source>
</evidence>
<keyword evidence="4 11" id="KW-0375">Hydrogen ion transport</keyword>
<reference evidence="13" key="1">
    <citation type="journal article" date="2013" name="Proc. Natl. Acad. Sci. U.S.A.">
        <title>Genome structure and metabolic features in the red seaweed Chondrus crispus shed light on evolution of the Archaeplastida.</title>
        <authorList>
            <person name="Collen J."/>
            <person name="Porcel B."/>
            <person name="Carre W."/>
            <person name="Ball S.G."/>
            <person name="Chaparro C."/>
            <person name="Tonon T."/>
            <person name="Barbeyron T."/>
            <person name="Michel G."/>
            <person name="Noel B."/>
            <person name="Valentin K."/>
            <person name="Elias M."/>
            <person name="Artiguenave F."/>
            <person name="Arun A."/>
            <person name="Aury J.M."/>
            <person name="Barbosa-Neto J.F."/>
            <person name="Bothwell J.H."/>
            <person name="Bouget F.Y."/>
            <person name="Brillet L."/>
            <person name="Cabello-Hurtado F."/>
            <person name="Capella-Gutierrez S."/>
            <person name="Charrier B."/>
            <person name="Cladiere L."/>
            <person name="Cock J.M."/>
            <person name="Coelho S.M."/>
            <person name="Colleoni C."/>
            <person name="Czjzek M."/>
            <person name="Da Silva C."/>
            <person name="Delage L."/>
            <person name="Denoeud F."/>
            <person name="Deschamps P."/>
            <person name="Dittami S.M."/>
            <person name="Gabaldon T."/>
            <person name="Gachon C.M."/>
            <person name="Groisillier A."/>
            <person name="Herve C."/>
            <person name="Jabbari K."/>
            <person name="Katinka M."/>
            <person name="Kloareg B."/>
            <person name="Kowalczyk N."/>
            <person name="Labadie K."/>
            <person name="Leblanc C."/>
            <person name="Lopez P.J."/>
            <person name="McLachlan D.H."/>
            <person name="Meslet-Cladiere L."/>
            <person name="Moustafa A."/>
            <person name="Nehr Z."/>
            <person name="Nyvall Collen P."/>
            <person name="Panaud O."/>
            <person name="Partensky F."/>
            <person name="Poulain J."/>
            <person name="Rensing S.A."/>
            <person name="Rousvoal S."/>
            <person name="Samson G."/>
            <person name="Symeonidi A."/>
            <person name="Weissenbach J."/>
            <person name="Zambounis A."/>
            <person name="Wincker P."/>
            <person name="Boyen C."/>
        </authorList>
    </citation>
    <scope>NUCLEOTIDE SEQUENCE [LARGE SCALE GENOMIC DNA]</scope>
    <source>
        <strain evidence="13">cv. Stackhouse</strain>
    </source>
</reference>
<dbReference type="PANTHER" id="PTHR11693">
    <property type="entry name" value="ATP SYNTHASE GAMMA CHAIN"/>
    <property type="match status" value="1"/>
</dbReference>
<dbReference type="CDD" id="cd12151">
    <property type="entry name" value="F1-ATPase_gamma"/>
    <property type="match status" value="1"/>
</dbReference>
<dbReference type="OrthoDB" id="239812at2759"/>
<dbReference type="RefSeq" id="XP_005713449.1">
    <property type="nucleotide sequence ID" value="XM_005713392.1"/>
</dbReference>
<protein>
    <recommendedName>
        <fullName evidence="11">ATP synthase subunit gamma</fullName>
    </recommendedName>
</protein>
<evidence type="ECO:0000256" key="2">
    <source>
        <dbReference type="ARBA" id="ARBA00007681"/>
    </source>
</evidence>
<dbReference type="PANTHER" id="PTHR11693:SF22">
    <property type="entry name" value="ATP SYNTHASE SUBUNIT GAMMA, MITOCHONDRIAL"/>
    <property type="match status" value="1"/>
</dbReference>
<dbReference type="PROSITE" id="PS00153">
    <property type="entry name" value="ATPASE_GAMMA"/>
    <property type="match status" value="1"/>
</dbReference>
<dbReference type="Gene3D" id="3.40.1380.10">
    <property type="match status" value="1"/>
</dbReference>
<dbReference type="InterPro" id="IPR035968">
    <property type="entry name" value="ATP_synth_F1_ATPase_gsu"/>
</dbReference>
<dbReference type="STRING" id="2769.R7QM25"/>
<dbReference type="Proteomes" id="UP000012073">
    <property type="component" value="Unassembled WGS sequence"/>
</dbReference>
<proteinExistence type="inferred from homology"/>
<keyword evidence="10 11" id="KW-0066">ATP synthesis</keyword>
<keyword evidence="5" id="KW-0999">Mitochondrion inner membrane</keyword>
<comment type="subcellular location">
    <subcellularLocation>
        <location evidence="1">Mitochondrion inner membrane</location>
        <topology evidence="1">Peripheral membrane protein</topology>
    </subcellularLocation>
</comment>
<dbReference type="PhylomeDB" id="R7QM25"/>
<dbReference type="NCBIfam" id="TIGR01146">
    <property type="entry name" value="ATPsyn_F1gamma"/>
    <property type="match status" value="1"/>
</dbReference>
<evidence type="ECO:0000256" key="11">
    <source>
        <dbReference type="RuleBase" id="RU004001"/>
    </source>
</evidence>
<dbReference type="GeneID" id="17321167"/>
<dbReference type="PRINTS" id="PR00126">
    <property type="entry name" value="ATPASEGAMMA"/>
</dbReference>
<dbReference type="SUPFAM" id="SSF52943">
    <property type="entry name" value="ATP synthase (F1-ATPase), gamma subunit"/>
    <property type="match status" value="1"/>
</dbReference>
<keyword evidence="9 11" id="KW-0139">CF(1)</keyword>
<dbReference type="InterPro" id="IPR023632">
    <property type="entry name" value="ATP_synth_F1_gsu_CS"/>
</dbReference>
<dbReference type="InterPro" id="IPR000131">
    <property type="entry name" value="ATP_synth_F1_gsu"/>
</dbReference>
<dbReference type="KEGG" id="ccp:CHC_T00008404001"/>
<evidence type="ECO:0000313" key="13">
    <source>
        <dbReference type="Proteomes" id="UP000012073"/>
    </source>
</evidence>
<keyword evidence="8" id="KW-0472">Membrane</keyword>
<keyword evidence="6 11" id="KW-0406">Ion transport</keyword>
<dbReference type="Gene3D" id="1.10.287.80">
    <property type="entry name" value="ATP synthase, gamma subunit, helix hairpin domain"/>
    <property type="match status" value="1"/>
</dbReference>
<evidence type="ECO:0000256" key="7">
    <source>
        <dbReference type="ARBA" id="ARBA00023128"/>
    </source>
</evidence>
<gene>
    <name evidence="12" type="ORF">CHC_T00008404001</name>
</gene>
<evidence type="ECO:0000256" key="3">
    <source>
        <dbReference type="ARBA" id="ARBA00022448"/>
    </source>
</evidence>
<dbReference type="GO" id="GO:0005743">
    <property type="term" value="C:mitochondrial inner membrane"/>
    <property type="evidence" value="ECO:0007669"/>
    <property type="project" value="UniProtKB-SubCell"/>
</dbReference>
<dbReference type="EMBL" id="HG002050">
    <property type="protein sequence ID" value="CDF39537.1"/>
    <property type="molecule type" value="Genomic_DNA"/>
</dbReference>
<evidence type="ECO:0000256" key="1">
    <source>
        <dbReference type="ARBA" id="ARBA00004637"/>
    </source>
</evidence>
<evidence type="ECO:0000256" key="8">
    <source>
        <dbReference type="ARBA" id="ARBA00023136"/>
    </source>
</evidence>
<dbReference type="AlphaFoldDB" id="R7QM25"/>
<sequence>MVAAAKLRSVQTLQENSRPFAIGLQDFFKTMDEVEAATKPDASDEASGSKSRFVIAVTSDRGLCGGVNSSIVKKVKAMIGEAPDVNHAIMLLGDKGRDGLSRVHGKSIILSFKDVFKVPVSFPQVCLIAEDILSRDYDEIVLVYNEYISVISQEVIQKPIVGLKALMESAEAFDEYEFDSDMDSAQVLVDLFEFQLATQIFNALLENATSEQAARMSAMDSASRNASDMLQTLTLSYNRQRQAAITQELSEITSGAAALE</sequence>
<keyword evidence="3 11" id="KW-0813">Transport</keyword>
<comment type="subunit">
    <text evidence="11">F-type ATPases have 2 components, CF(1) - the catalytic core - and CF(0) - the membrane proton channel. CF(1) and CF(0) have multiple subunits.</text>
</comment>
<evidence type="ECO:0000256" key="10">
    <source>
        <dbReference type="ARBA" id="ARBA00023310"/>
    </source>
</evidence>
<keyword evidence="7" id="KW-0496">Mitochondrion</keyword>
<dbReference type="GO" id="GO:0045259">
    <property type="term" value="C:proton-transporting ATP synthase complex"/>
    <property type="evidence" value="ECO:0007669"/>
    <property type="project" value="UniProtKB-KW"/>
</dbReference>
<dbReference type="GO" id="GO:0046933">
    <property type="term" value="F:proton-transporting ATP synthase activity, rotational mechanism"/>
    <property type="evidence" value="ECO:0007669"/>
    <property type="project" value="InterPro"/>
</dbReference>